<dbReference type="AlphaFoldDB" id="A0A238F5N5"/>
<keyword evidence="4 12" id="KW-0808">Transferase</keyword>
<evidence type="ECO:0000256" key="11">
    <source>
        <dbReference type="PIRSR" id="PIRSR000429-1"/>
    </source>
</evidence>
<dbReference type="Pfam" id="PF02803">
    <property type="entry name" value="Thiolase_C"/>
    <property type="match status" value="1"/>
</dbReference>
<evidence type="ECO:0000256" key="4">
    <source>
        <dbReference type="ARBA" id="ARBA00022679"/>
    </source>
</evidence>
<keyword evidence="7" id="KW-0443">Lipid metabolism</keyword>
<dbReference type="Gene3D" id="3.40.47.10">
    <property type="match status" value="2"/>
</dbReference>
<dbReference type="InterPro" id="IPR016039">
    <property type="entry name" value="Thiolase-like"/>
</dbReference>
<dbReference type="CDD" id="cd00751">
    <property type="entry name" value="thiolase"/>
    <property type="match status" value="1"/>
</dbReference>
<dbReference type="PANTHER" id="PTHR43853">
    <property type="entry name" value="3-KETOACYL-COA THIOLASE, PEROXISOMAL"/>
    <property type="match status" value="1"/>
</dbReference>
<feature type="domain" description="Thiolase C-terminal" evidence="14">
    <location>
        <begin position="307"/>
        <end position="425"/>
    </location>
</feature>
<dbReference type="GO" id="GO:0010124">
    <property type="term" value="P:phenylacetate catabolic process"/>
    <property type="evidence" value="ECO:0007669"/>
    <property type="project" value="TreeGrafter"/>
</dbReference>
<dbReference type="EMBL" id="FMSP01000001">
    <property type="protein sequence ID" value="SCV67183.1"/>
    <property type="molecule type" value="Genomic_DNA"/>
</dbReference>
<dbReference type="InterPro" id="IPR020617">
    <property type="entry name" value="Thiolase_C"/>
</dbReference>
<evidence type="ECO:0000256" key="8">
    <source>
        <dbReference type="ARBA" id="ARBA00023140"/>
    </source>
</evidence>
<dbReference type="InterPro" id="IPR020613">
    <property type="entry name" value="Thiolase_CS"/>
</dbReference>
<evidence type="ECO:0000256" key="5">
    <source>
        <dbReference type="ARBA" id="ARBA00022832"/>
    </source>
</evidence>
<comment type="subcellular location">
    <subcellularLocation>
        <location evidence="1">Peroxisome</location>
    </subcellularLocation>
</comment>
<keyword evidence="5" id="KW-0276">Fatty acid metabolism</keyword>
<evidence type="ECO:0000256" key="1">
    <source>
        <dbReference type="ARBA" id="ARBA00004275"/>
    </source>
</evidence>
<dbReference type="OrthoDB" id="5404651at2759"/>
<feature type="active site" description="Proton acceptor" evidence="11">
    <location>
        <position position="384"/>
    </location>
</feature>
<gene>
    <name evidence="15" type="ORF">BQ2448_5829</name>
</gene>
<dbReference type="FunFam" id="3.40.47.10:FF:000010">
    <property type="entry name" value="Acetyl-CoA acetyltransferase (Thiolase)"/>
    <property type="match status" value="1"/>
</dbReference>
<evidence type="ECO:0000313" key="15">
    <source>
        <dbReference type="EMBL" id="SCV67183.1"/>
    </source>
</evidence>
<dbReference type="InterPro" id="IPR002155">
    <property type="entry name" value="Thiolase"/>
</dbReference>
<evidence type="ECO:0000313" key="16">
    <source>
        <dbReference type="Proteomes" id="UP000198372"/>
    </source>
</evidence>
<dbReference type="NCBIfam" id="TIGR01930">
    <property type="entry name" value="AcCoA-C-Actrans"/>
    <property type="match status" value="1"/>
</dbReference>
<keyword evidence="16" id="KW-1185">Reference proteome</keyword>
<evidence type="ECO:0000256" key="12">
    <source>
        <dbReference type="RuleBase" id="RU003557"/>
    </source>
</evidence>
<dbReference type="Pfam" id="PF00108">
    <property type="entry name" value="Thiolase_N"/>
    <property type="match status" value="1"/>
</dbReference>
<accession>A0A238F5N5</accession>
<dbReference type="GO" id="GO:0005777">
    <property type="term" value="C:peroxisome"/>
    <property type="evidence" value="ECO:0007669"/>
    <property type="project" value="UniProtKB-SubCell"/>
</dbReference>
<dbReference type="InterPro" id="IPR050215">
    <property type="entry name" value="Thiolase-like_sf_Thiolase"/>
</dbReference>
<dbReference type="InterPro" id="IPR020615">
    <property type="entry name" value="Thiolase_acyl_enz_int_AS"/>
</dbReference>
<dbReference type="PANTHER" id="PTHR43853:SF8">
    <property type="entry name" value="3-KETOACYL-COA THIOLASE, PEROXISOMAL"/>
    <property type="match status" value="1"/>
</dbReference>
<feature type="active site" description="Acyl-thioester intermediate" evidence="11">
    <location>
        <position position="127"/>
    </location>
</feature>
<evidence type="ECO:0000256" key="7">
    <source>
        <dbReference type="ARBA" id="ARBA00023098"/>
    </source>
</evidence>
<dbReference type="GO" id="GO:0006635">
    <property type="term" value="P:fatty acid beta-oxidation"/>
    <property type="evidence" value="ECO:0007669"/>
    <property type="project" value="TreeGrafter"/>
</dbReference>
<comment type="pathway">
    <text evidence="2">Lipid metabolism; fatty acid metabolism.</text>
</comment>
<dbReference type="SUPFAM" id="SSF53901">
    <property type="entry name" value="Thiolase-like"/>
    <property type="match status" value="2"/>
</dbReference>
<evidence type="ECO:0000256" key="6">
    <source>
        <dbReference type="ARBA" id="ARBA00022946"/>
    </source>
</evidence>
<evidence type="ECO:0000259" key="14">
    <source>
        <dbReference type="Pfam" id="PF02803"/>
    </source>
</evidence>
<evidence type="ECO:0000256" key="9">
    <source>
        <dbReference type="ARBA" id="ARBA00023315"/>
    </source>
</evidence>
<dbReference type="PROSITE" id="PS00737">
    <property type="entry name" value="THIOLASE_2"/>
    <property type="match status" value="1"/>
</dbReference>
<keyword evidence="9 12" id="KW-0012">Acyltransferase</keyword>
<evidence type="ECO:0000256" key="2">
    <source>
        <dbReference type="ARBA" id="ARBA00004872"/>
    </source>
</evidence>
<evidence type="ECO:0000259" key="13">
    <source>
        <dbReference type="Pfam" id="PF00108"/>
    </source>
</evidence>
<comment type="catalytic activity">
    <reaction evidence="10">
        <text>an acyl-CoA + acetyl-CoA = a 3-oxoacyl-CoA + CoA</text>
        <dbReference type="Rhea" id="RHEA:21564"/>
        <dbReference type="ChEBI" id="CHEBI:57287"/>
        <dbReference type="ChEBI" id="CHEBI:57288"/>
        <dbReference type="ChEBI" id="CHEBI:58342"/>
        <dbReference type="ChEBI" id="CHEBI:90726"/>
        <dbReference type="EC" id="2.3.1.16"/>
    </reaction>
</comment>
<dbReference type="PIRSF" id="PIRSF000429">
    <property type="entry name" value="Ac-CoA_Ac_transf"/>
    <property type="match status" value="1"/>
</dbReference>
<dbReference type="GO" id="GO:0003988">
    <property type="term" value="F:acetyl-CoA C-acyltransferase activity"/>
    <property type="evidence" value="ECO:0007669"/>
    <property type="project" value="UniProtKB-EC"/>
</dbReference>
<dbReference type="STRING" id="269621.A0A238F5N5"/>
<dbReference type="PROSITE" id="PS00098">
    <property type="entry name" value="THIOLASE_1"/>
    <property type="match status" value="1"/>
</dbReference>
<dbReference type="InterPro" id="IPR020616">
    <property type="entry name" value="Thiolase_N"/>
</dbReference>
<comment type="similarity">
    <text evidence="3 12">Belongs to the thiolase-like superfamily. Thiolase family.</text>
</comment>
<feature type="active site" description="Proton acceptor" evidence="11">
    <location>
        <position position="414"/>
    </location>
</feature>
<organism evidence="15 16">
    <name type="scientific">Microbotryum intermedium</name>
    <dbReference type="NCBI Taxonomy" id="269621"/>
    <lineage>
        <taxon>Eukaryota</taxon>
        <taxon>Fungi</taxon>
        <taxon>Dikarya</taxon>
        <taxon>Basidiomycota</taxon>
        <taxon>Pucciniomycotina</taxon>
        <taxon>Microbotryomycetes</taxon>
        <taxon>Microbotryales</taxon>
        <taxon>Microbotryaceae</taxon>
        <taxon>Microbotryum</taxon>
    </lineage>
</organism>
<name>A0A238F5N5_9BASI</name>
<keyword evidence="8" id="KW-0576">Peroxisome</keyword>
<evidence type="ECO:0000256" key="3">
    <source>
        <dbReference type="ARBA" id="ARBA00010982"/>
    </source>
</evidence>
<proteinExistence type="inferred from homology"/>
<protein>
    <submittedName>
        <fullName evidence="15">BQ2448_5829 protein</fullName>
    </submittedName>
</protein>
<keyword evidence="6" id="KW-0809">Transit peptide</keyword>
<feature type="domain" description="Thiolase N-terminal" evidence="13">
    <location>
        <begin position="33"/>
        <end position="297"/>
    </location>
</feature>
<dbReference type="Proteomes" id="UP000198372">
    <property type="component" value="Unassembled WGS sequence"/>
</dbReference>
<reference evidence="16" key="1">
    <citation type="submission" date="2016-09" db="EMBL/GenBank/DDBJ databases">
        <authorList>
            <person name="Jeantristanb JTB J.-T."/>
            <person name="Ricardo R."/>
        </authorList>
    </citation>
    <scope>NUCLEOTIDE SEQUENCE [LARGE SCALE GENOMIC DNA]</scope>
</reference>
<sequence length="429" mass="44468">MSSALERVAALASHLVPSSRGKKAILAKKDDDVVIVSAVRTPLIRAKKGPFKVSSTWLVSADTTPEDLLAAVLKAAVDRAGVDINLVEDVQVGNVLPPGGGATVARMAQLAVGFPETSSICTLNRQCSSGLQAINNIALQIAAGQIDVGIGAGVESMTMGYGAGVMPEKFSEKIMEHEAAADCLVPMGITSENVAAKYNISRQAQDEFAAKSFQKAAAAQKAGKFESEIVPVTVQVTDPKTGEETTVTVTKDDGIRDGVTAESLGKLKPVFSKTGSTHAGNASQVSDGAAAVLLTRRSFAKKHNLPVLGKFVCAAVVGVEPKLMGIGPAFAIPKALEKAGLTIEEVDLWEINEAFASQAVMSIEHLKIPYEKVNPVGGAIAFGHPLGATGARQYATALAEAKRSGAKVIVSSMCIGSGMGMASVFVNEQ</sequence>
<evidence type="ECO:0000256" key="10">
    <source>
        <dbReference type="ARBA" id="ARBA00047605"/>
    </source>
</evidence>